<proteinExistence type="predicted"/>
<sequence>ASSSLFNSAAPDAQHPGYPTPDSSMVDRSLVISFFSQLADLMLFHLSATSSIKSTLGIDEYSEREEEDAFFLSQSQPIGRSSRTSFS</sequence>
<comment type="caution">
    <text evidence="2">The sequence shown here is derived from an EMBL/GenBank/DDBJ whole genome shotgun (WGS) entry which is preliminary data.</text>
</comment>
<name>A0A699VV45_TANCI</name>
<feature type="region of interest" description="Disordered" evidence="1">
    <location>
        <begin position="1"/>
        <end position="23"/>
    </location>
</feature>
<evidence type="ECO:0000313" key="2">
    <source>
        <dbReference type="EMBL" id="GFD37186.1"/>
    </source>
</evidence>
<evidence type="ECO:0000256" key="1">
    <source>
        <dbReference type="SAM" id="MobiDB-lite"/>
    </source>
</evidence>
<accession>A0A699VV45</accession>
<dbReference type="AlphaFoldDB" id="A0A699VV45"/>
<gene>
    <name evidence="2" type="ORF">Tci_909155</name>
</gene>
<dbReference type="EMBL" id="BKCJ011482157">
    <property type="protein sequence ID" value="GFD37186.1"/>
    <property type="molecule type" value="Genomic_DNA"/>
</dbReference>
<feature type="non-terminal residue" evidence="2">
    <location>
        <position position="1"/>
    </location>
</feature>
<protein>
    <submittedName>
        <fullName evidence="2">Uncharacterized protein</fullName>
    </submittedName>
</protein>
<organism evidence="2">
    <name type="scientific">Tanacetum cinerariifolium</name>
    <name type="common">Dalmatian daisy</name>
    <name type="synonym">Chrysanthemum cinerariifolium</name>
    <dbReference type="NCBI Taxonomy" id="118510"/>
    <lineage>
        <taxon>Eukaryota</taxon>
        <taxon>Viridiplantae</taxon>
        <taxon>Streptophyta</taxon>
        <taxon>Embryophyta</taxon>
        <taxon>Tracheophyta</taxon>
        <taxon>Spermatophyta</taxon>
        <taxon>Magnoliopsida</taxon>
        <taxon>eudicotyledons</taxon>
        <taxon>Gunneridae</taxon>
        <taxon>Pentapetalae</taxon>
        <taxon>asterids</taxon>
        <taxon>campanulids</taxon>
        <taxon>Asterales</taxon>
        <taxon>Asteraceae</taxon>
        <taxon>Asteroideae</taxon>
        <taxon>Anthemideae</taxon>
        <taxon>Anthemidinae</taxon>
        <taxon>Tanacetum</taxon>
    </lineage>
</organism>
<reference evidence="2" key="1">
    <citation type="journal article" date="2019" name="Sci. Rep.">
        <title>Draft genome of Tanacetum cinerariifolium, the natural source of mosquito coil.</title>
        <authorList>
            <person name="Yamashiro T."/>
            <person name="Shiraishi A."/>
            <person name="Satake H."/>
            <person name="Nakayama K."/>
        </authorList>
    </citation>
    <scope>NUCLEOTIDE SEQUENCE</scope>
</reference>